<gene>
    <name evidence="1" type="ORF">BKA55DRAFT_675745</name>
</gene>
<dbReference type="RefSeq" id="XP_046049207.1">
    <property type="nucleotide sequence ID" value="XM_046198079.1"/>
</dbReference>
<dbReference type="Proteomes" id="UP000720189">
    <property type="component" value="Unassembled WGS sequence"/>
</dbReference>
<accession>A0A9P9H2D8</accession>
<evidence type="ECO:0000313" key="1">
    <source>
        <dbReference type="EMBL" id="KAH7249888.1"/>
    </source>
</evidence>
<proteinExistence type="predicted"/>
<name>A0A9P9H2D8_FUSRE</name>
<keyword evidence="2" id="KW-1185">Reference proteome</keyword>
<evidence type="ECO:0000313" key="2">
    <source>
        <dbReference type="Proteomes" id="UP000720189"/>
    </source>
</evidence>
<dbReference type="EMBL" id="JAGMUX010000008">
    <property type="protein sequence ID" value="KAH7249888.1"/>
    <property type="molecule type" value="Genomic_DNA"/>
</dbReference>
<dbReference type="AlphaFoldDB" id="A0A9P9H2D8"/>
<protein>
    <submittedName>
        <fullName evidence="1">Uncharacterized protein</fullName>
    </submittedName>
</protein>
<dbReference type="GeneID" id="70228033"/>
<reference evidence="1" key="1">
    <citation type="journal article" date="2021" name="Nat. Commun.">
        <title>Genetic determinants of endophytism in the Arabidopsis root mycobiome.</title>
        <authorList>
            <person name="Mesny F."/>
            <person name="Miyauchi S."/>
            <person name="Thiergart T."/>
            <person name="Pickel B."/>
            <person name="Atanasova L."/>
            <person name="Karlsson M."/>
            <person name="Huettel B."/>
            <person name="Barry K.W."/>
            <person name="Haridas S."/>
            <person name="Chen C."/>
            <person name="Bauer D."/>
            <person name="Andreopoulos W."/>
            <person name="Pangilinan J."/>
            <person name="LaButti K."/>
            <person name="Riley R."/>
            <person name="Lipzen A."/>
            <person name="Clum A."/>
            <person name="Drula E."/>
            <person name="Henrissat B."/>
            <person name="Kohler A."/>
            <person name="Grigoriev I.V."/>
            <person name="Martin F.M."/>
            <person name="Hacquard S."/>
        </authorList>
    </citation>
    <scope>NUCLEOTIDE SEQUENCE</scope>
    <source>
        <strain evidence="1">MPI-CAGE-AT-0023</strain>
    </source>
</reference>
<dbReference type="OrthoDB" id="5099880at2759"/>
<comment type="caution">
    <text evidence="1">The sequence shown here is derived from an EMBL/GenBank/DDBJ whole genome shotgun (WGS) entry which is preliminary data.</text>
</comment>
<organism evidence="1 2">
    <name type="scientific">Fusarium redolens</name>
    <dbReference type="NCBI Taxonomy" id="48865"/>
    <lineage>
        <taxon>Eukaryota</taxon>
        <taxon>Fungi</taxon>
        <taxon>Dikarya</taxon>
        <taxon>Ascomycota</taxon>
        <taxon>Pezizomycotina</taxon>
        <taxon>Sordariomycetes</taxon>
        <taxon>Hypocreomycetidae</taxon>
        <taxon>Hypocreales</taxon>
        <taxon>Nectriaceae</taxon>
        <taxon>Fusarium</taxon>
        <taxon>Fusarium redolens species complex</taxon>
    </lineage>
</organism>
<sequence>MEHTASEYTHRRLLIGPVSAQRPDEKMALVSRQVPSPDERNQEHWAQTFFQVAKRDGIKAEIKTIISTDLPKFEAQDYSRYFHPGRPIRKPRDQDERGVKKVNDVFDTDNPVKSSPNLFFIGMMASGLAVRVMPGEELVELGIPMREEEKQQDQQGKGPKYYWQSGRLTGVDAAAEAGIANLSMSSHFLQHPRPLAAGVGWSGHDRFRQFQLHGRHIKRDIVENEPFSKTLQATLTLATETDGATTTIPQM</sequence>